<gene>
    <name evidence="1" type="ORF">CC86DRAFT_87836</name>
</gene>
<keyword evidence="2" id="KW-1185">Reference proteome</keyword>
<proteinExistence type="predicted"/>
<dbReference type="Proteomes" id="UP000799424">
    <property type="component" value="Unassembled WGS sequence"/>
</dbReference>
<dbReference type="EMBL" id="MU006217">
    <property type="protein sequence ID" value="KAF2832250.1"/>
    <property type="molecule type" value="Genomic_DNA"/>
</dbReference>
<dbReference type="AlphaFoldDB" id="A0A6A7AG12"/>
<protein>
    <submittedName>
        <fullName evidence="1">Uncharacterized protein</fullName>
    </submittedName>
</protein>
<accession>A0A6A7AG12</accession>
<organism evidence="1 2">
    <name type="scientific">Ophiobolus disseminans</name>
    <dbReference type="NCBI Taxonomy" id="1469910"/>
    <lineage>
        <taxon>Eukaryota</taxon>
        <taxon>Fungi</taxon>
        <taxon>Dikarya</taxon>
        <taxon>Ascomycota</taxon>
        <taxon>Pezizomycotina</taxon>
        <taxon>Dothideomycetes</taxon>
        <taxon>Pleosporomycetidae</taxon>
        <taxon>Pleosporales</taxon>
        <taxon>Pleosporineae</taxon>
        <taxon>Phaeosphaeriaceae</taxon>
        <taxon>Ophiobolus</taxon>
    </lineage>
</organism>
<evidence type="ECO:0000313" key="2">
    <source>
        <dbReference type="Proteomes" id="UP000799424"/>
    </source>
</evidence>
<reference evidence="1" key="1">
    <citation type="journal article" date="2020" name="Stud. Mycol.">
        <title>101 Dothideomycetes genomes: a test case for predicting lifestyles and emergence of pathogens.</title>
        <authorList>
            <person name="Haridas S."/>
            <person name="Albert R."/>
            <person name="Binder M."/>
            <person name="Bloem J."/>
            <person name="Labutti K."/>
            <person name="Salamov A."/>
            <person name="Andreopoulos B."/>
            <person name="Baker S."/>
            <person name="Barry K."/>
            <person name="Bills G."/>
            <person name="Bluhm B."/>
            <person name="Cannon C."/>
            <person name="Castanera R."/>
            <person name="Culley D."/>
            <person name="Daum C."/>
            <person name="Ezra D."/>
            <person name="Gonzalez J."/>
            <person name="Henrissat B."/>
            <person name="Kuo A."/>
            <person name="Liang C."/>
            <person name="Lipzen A."/>
            <person name="Lutzoni F."/>
            <person name="Magnuson J."/>
            <person name="Mondo S."/>
            <person name="Nolan M."/>
            <person name="Ohm R."/>
            <person name="Pangilinan J."/>
            <person name="Park H.-J."/>
            <person name="Ramirez L."/>
            <person name="Alfaro M."/>
            <person name="Sun H."/>
            <person name="Tritt A."/>
            <person name="Yoshinaga Y."/>
            <person name="Zwiers L.-H."/>
            <person name="Turgeon B."/>
            <person name="Goodwin S."/>
            <person name="Spatafora J."/>
            <person name="Crous P."/>
            <person name="Grigoriev I."/>
        </authorList>
    </citation>
    <scope>NUCLEOTIDE SEQUENCE</scope>
    <source>
        <strain evidence="1">CBS 113818</strain>
    </source>
</reference>
<name>A0A6A7AG12_9PLEO</name>
<sequence length="196" mass="21403">MTCRQIQAEAIEELQLNGTWYVEVGEDTDEVDIRRLSSILSPTKARRLYVRLFFAPGSVELASRPGHISNASRIAPDDCEVFVNFVNQLSAYHTMIELTIIISVDCWSDVGALVDDAIDLSDLHIDALAGGNLQKVSLILEKVHLKHTTEDLAALVKSASIGLASLAVPVIGNETSLTVIEGIQKNEGTTITMRRC</sequence>
<evidence type="ECO:0000313" key="1">
    <source>
        <dbReference type="EMBL" id="KAF2832250.1"/>
    </source>
</evidence>